<dbReference type="AlphaFoldDB" id="A0A7J7H7I9"/>
<dbReference type="EMBL" id="JACBKZ010000006">
    <property type="protein sequence ID" value="KAF5948527.1"/>
    <property type="molecule type" value="Genomic_DNA"/>
</dbReference>
<keyword evidence="1" id="KW-0479">Metal-binding</keyword>
<dbReference type="InterPro" id="IPR008949">
    <property type="entry name" value="Isoprenoid_synthase_dom_sf"/>
</dbReference>
<name>A0A7J7H7I9_CAMSI</name>
<evidence type="ECO:0000259" key="2">
    <source>
        <dbReference type="Pfam" id="PF03936"/>
    </source>
</evidence>
<dbReference type="GO" id="GO:0000287">
    <property type="term" value="F:magnesium ion binding"/>
    <property type="evidence" value="ECO:0007669"/>
    <property type="project" value="InterPro"/>
</dbReference>
<reference evidence="3 4" key="2">
    <citation type="submission" date="2020-07" db="EMBL/GenBank/DDBJ databases">
        <title>Genome assembly of wild tea tree DASZ reveals pedigree and selection history of tea varieties.</title>
        <authorList>
            <person name="Zhang W."/>
        </authorList>
    </citation>
    <scope>NUCLEOTIDE SEQUENCE [LARGE SCALE GENOMIC DNA]</scope>
    <source>
        <strain evidence="4">cv. G240</strain>
        <tissue evidence="3">Leaf</tissue>
    </source>
</reference>
<comment type="caution">
    <text evidence="3">The sequence shown here is derived from an EMBL/GenBank/DDBJ whole genome shotgun (WGS) entry which is preliminary data.</text>
</comment>
<feature type="domain" description="Terpene synthase metal-binding" evidence="2">
    <location>
        <begin position="1"/>
        <end position="139"/>
    </location>
</feature>
<dbReference type="SUPFAM" id="SSF48576">
    <property type="entry name" value="Terpenoid synthases"/>
    <property type="match status" value="1"/>
</dbReference>
<gene>
    <name evidence="3" type="ORF">HYC85_014484</name>
</gene>
<dbReference type="Gene3D" id="1.10.600.10">
    <property type="entry name" value="Farnesyl Diphosphate Synthase"/>
    <property type="match status" value="1"/>
</dbReference>
<sequence length="251" mass="29181">MTKIIALASVIDDIYDVYGTPEELQLFTDAIERWEEATISDLPEYMQVCFEALADVMKEMEDKITAHEGRSYHIYYAKEVMKGLVRACFVEANWFSTKYMPTIEECLSISVMSSGYPTLAVQSLIGIGKIATKEAFDWLVLDLRYKLLSSEPHPRGTLIEQERGDAPLGVQCYMREHGVSEEEACGKIREMVDVAWKDINEELRNCNRLFPLYLLLPALKVLNISWFVPYRPIRIEKWERRVRYSPVYQRE</sequence>
<dbReference type="PANTHER" id="PTHR31225">
    <property type="entry name" value="OS04G0344100 PROTEIN-RELATED"/>
    <property type="match status" value="1"/>
</dbReference>
<dbReference type="InterPro" id="IPR005630">
    <property type="entry name" value="Terpene_synthase_metal-bd"/>
</dbReference>
<organism evidence="3 4">
    <name type="scientific">Camellia sinensis</name>
    <name type="common">Tea plant</name>
    <name type="synonym">Thea sinensis</name>
    <dbReference type="NCBI Taxonomy" id="4442"/>
    <lineage>
        <taxon>Eukaryota</taxon>
        <taxon>Viridiplantae</taxon>
        <taxon>Streptophyta</taxon>
        <taxon>Embryophyta</taxon>
        <taxon>Tracheophyta</taxon>
        <taxon>Spermatophyta</taxon>
        <taxon>Magnoliopsida</taxon>
        <taxon>eudicotyledons</taxon>
        <taxon>Gunneridae</taxon>
        <taxon>Pentapetalae</taxon>
        <taxon>asterids</taxon>
        <taxon>Ericales</taxon>
        <taxon>Theaceae</taxon>
        <taxon>Camellia</taxon>
    </lineage>
</organism>
<dbReference type="InterPro" id="IPR050148">
    <property type="entry name" value="Terpene_synthase-like"/>
</dbReference>
<dbReference type="GO" id="GO:0010333">
    <property type="term" value="F:terpene synthase activity"/>
    <property type="evidence" value="ECO:0007669"/>
    <property type="project" value="InterPro"/>
</dbReference>
<protein>
    <recommendedName>
        <fullName evidence="2">Terpene synthase metal-binding domain-containing protein</fullName>
    </recommendedName>
</protein>
<proteinExistence type="predicted"/>
<evidence type="ECO:0000256" key="1">
    <source>
        <dbReference type="ARBA" id="ARBA00022723"/>
    </source>
</evidence>
<accession>A0A7J7H7I9</accession>
<feature type="domain" description="Terpene synthase metal-binding" evidence="2">
    <location>
        <begin position="159"/>
        <end position="198"/>
    </location>
</feature>
<keyword evidence="4" id="KW-1185">Reference proteome</keyword>
<dbReference type="GO" id="GO:0016114">
    <property type="term" value="P:terpenoid biosynthetic process"/>
    <property type="evidence" value="ECO:0007669"/>
    <property type="project" value="InterPro"/>
</dbReference>
<dbReference type="PANTHER" id="PTHR31225:SF251">
    <property type="entry name" value="(-)-GERMACRENE D SYNTHASE-LIKE ISOFORM X2"/>
    <property type="match status" value="1"/>
</dbReference>
<dbReference type="Pfam" id="PF03936">
    <property type="entry name" value="Terpene_synth_C"/>
    <property type="match status" value="2"/>
</dbReference>
<dbReference type="Proteomes" id="UP000593564">
    <property type="component" value="Unassembled WGS sequence"/>
</dbReference>
<evidence type="ECO:0000313" key="3">
    <source>
        <dbReference type="EMBL" id="KAF5948527.1"/>
    </source>
</evidence>
<reference evidence="4" key="1">
    <citation type="journal article" date="2020" name="Nat. Commun.">
        <title>Genome assembly of wild tea tree DASZ reveals pedigree and selection history of tea varieties.</title>
        <authorList>
            <person name="Zhang W."/>
            <person name="Zhang Y."/>
            <person name="Qiu H."/>
            <person name="Guo Y."/>
            <person name="Wan H."/>
            <person name="Zhang X."/>
            <person name="Scossa F."/>
            <person name="Alseekh S."/>
            <person name="Zhang Q."/>
            <person name="Wang P."/>
            <person name="Xu L."/>
            <person name="Schmidt M.H."/>
            <person name="Jia X."/>
            <person name="Li D."/>
            <person name="Zhu A."/>
            <person name="Guo F."/>
            <person name="Chen W."/>
            <person name="Ni D."/>
            <person name="Usadel B."/>
            <person name="Fernie A.R."/>
            <person name="Wen W."/>
        </authorList>
    </citation>
    <scope>NUCLEOTIDE SEQUENCE [LARGE SCALE GENOMIC DNA]</scope>
    <source>
        <strain evidence="4">cv. G240</strain>
    </source>
</reference>
<evidence type="ECO:0000313" key="4">
    <source>
        <dbReference type="Proteomes" id="UP000593564"/>
    </source>
</evidence>